<proteinExistence type="inferred from homology"/>
<gene>
    <name evidence="9" type="ORF">FN924_04735</name>
</gene>
<evidence type="ECO:0000256" key="3">
    <source>
        <dbReference type="ARBA" id="ARBA00023082"/>
    </source>
</evidence>
<dbReference type="GO" id="GO:0003677">
    <property type="term" value="F:DNA binding"/>
    <property type="evidence" value="ECO:0007669"/>
    <property type="project" value="UniProtKB-KW"/>
</dbReference>
<keyword evidence="10" id="KW-1185">Reference proteome</keyword>
<dbReference type="InterPro" id="IPR039425">
    <property type="entry name" value="RNA_pol_sigma-70-like"/>
</dbReference>
<evidence type="ECO:0000256" key="5">
    <source>
        <dbReference type="ARBA" id="ARBA00023163"/>
    </source>
</evidence>
<dbReference type="GO" id="GO:0006352">
    <property type="term" value="P:DNA-templated transcription initiation"/>
    <property type="evidence" value="ECO:0007669"/>
    <property type="project" value="InterPro"/>
</dbReference>
<dbReference type="CDD" id="cd06171">
    <property type="entry name" value="Sigma70_r4"/>
    <property type="match status" value="1"/>
</dbReference>
<evidence type="ECO:0000259" key="8">
    <source>
        <dbReference type="Pfam" id="PF08281"/>
    </source>
</evidence>
<dbReference type="InterPro" id="IPR000838">
    <property type="entry name" value="RNA_pol_sigma70_ECF_CS"/>
</dbReference>
<dbReference type="KEGG" id="aqt:FN924_04735"/>
<dbReference type="Proteomes" id="UP000315215">
    <property type="component" value="Chromosome"/>
</dbReference>
<evidence type="ECO:0000259" key="7">
    <source>
        <dbReference type="Pfam" id="PF04542"/>
    </source>
</evidence>
<dbReference type="AlphaFoldDB" id="A0A516KDQ2"/>
<keyword evidence="4 6" id="KW-0238">DNA-binding</keyword>
<dbReference type="InterPro" id="IPR007627">
    <property type="entry name" value="RNA_pol_sigma70_r2"/>
</dbReference>
<dbReference type="InterPro" id="IPR014284">
    <property type="entry name" value="RNA_pol_sigma-70_dom"/>
</dbReference>
<evidence type="ECO:0000256" key="2">
    <source>
        <dbReference type="ARBA" id="ARBA00023015"/>
    </source>
</evidence>
<comment type="similarity">
    <text evidence="1 6">Belongs to the sigma-70 factor family. ECF subfamily.</text>
</comment>
<dbReference type="EMBL" id="CP041666">
    <property type="protein sequence ID" value="QDP39543.1"/>
    <property type="molecule type" value="Genomic_DNA"/>
</dbReference>
<dbReference type="PROSITE" id="PS01063">
    <property type="entry name" value="SIGMA70_ECF"/>
    <property type="match status" value="1"/>
</dbReference>
<evidence type="ECO:0000313" key="10">
    <source>
        <dbReference type="Proteomes" id="UP000315215"/>
    </source>
</evidence>
<dbReference type="InterPro" id="IPR036388">
    <property type="entry name" value="WH-like_DNA-bd_sf"/>
</dbReference>
<accession>A0A516KDQ2</accession>
<evidence type="ECO:0000256" key="6">
    <source>
        <dbReference type="RuleBase" id="RU000716"/>
    </source>
</evidence>
<dbReference type="InterPro" id="IPR013325">
    <property type="entry name" value="RNA_pol_sigma_r2"/>
</dbReference>
<dbReference type="GO" id="GO:0016987">
    <property type="term" value="F:sigma factor activity"/>
    <property type="evidence" value="ECO:0007669"/>
    <property type="project" value="UniProtKB-KW"/>
</dbReference>
<dbReference type="InterPro" id="IPR013324">
    <property type="entry name" value="RNA_pol_sigma_r3/r4-like"/>
</dbReference>
<dbReference type="Gene3D" id="1.10.1740.10">
    <property type="match status" value="1"/>
</dbReference>
<dbReference type="NCBIfam" id="TIGR02937">
    <property type="entry name" value="sigma70-ECF"/>
    <property type="match status" value="1"/>
</dbReference>
<sequence>MAFHNRLTKKLKGVMFLEVQKDSSSERALEEIMDAYGEEVKRLIFSYIKEWNITDDLTQDTFLSVYLHLDSFQSKSKLRTWIYSIAINKCKDYLKSWKYKKVIVTNKFFGINQTTNRSPSKWIEEKESKDELIEKVLQLPTKYREPILLYYFQYFTITEISEITKIKASTIKTRIHRAKKLLRVELEGDIDE</sequence>
<evidence type="ECO:0000313" key="9">
    <source>
        <dbReference type="EMBL" id="QDP39543.1"/>
    </source>
</evidence>
<dbReference type="Gene3D" id="1.10.10.10">
    <property type="entry name" value="Winged helix-like DNA-binding domain superfamily/Winged helix DNA-binding domain"/>
    <property type="match status" value="1"/>
</dbReference>
<dbReference type="PANTHER" id="PTHR43133:SF60">
    <property type="entry name" value="RNA POLYMERASE SIGMA FACTOR SIGV"/>
    <property type="match status" value="1"/>
</dbReference>
<feature type="domain" description="RNA polymerase sigma-70 region 2" evidence="7">
    <location>
        <begin position="34"/>
        <end position="96"/>
    </location>
</feature>
<dbReference type="SUPFAM" id="SSF88946">
    <property type="entry name" value="Sigma2 domain of RNA polymerase sigma factors"/>
    <property type="match status" value="1"/>
</dbReference>
<protein>
    <recommendedName>
        <fullName evidence="6">RNA polymerase sigma factor</fullName>
    </recommendedName>
</protein>
<dbReference type="InterPro" id="IPR013249">
    <property type="entry name" value="RNA_pol_sigma70_r4_t2"/>
</dbReference>
<evidence type="ECO:0000256" key="4">
    <source>
        <dbReference type="ARBA" id="ARBA00023125"/>
    </source>
</evidence>
<dbReference type="SUPFAM" id="SSF88659">
    <property type="entry name" value="Sigma3 and sigma4 domains of RNA polymerase sigma factors"/>
    <property type="match status" value="1"/>
</dbReference>
<name>A0A516KDQ2_9BACI</name>
<keyword evidence="5 6" id="KW-0804">Transcription</keyword>
<dbReference type="PANTHER" id="PTHR43133">
    <property type="entry name" value="RNA POLYMERASE ECF-TYPE SIGMA FACTO"/>
    <property type="match status" value="1"/>
</dbReference>
<dbReference type="Pfam" id="PF08281">
    <property type="entry name" value="Sigma70_r4_2"/>
    <property type="match status" value="1"/>
</dbReference>
<reference evidence="9 10" key="1">
    <citation type="submission" date="2019-07" db="EMBL/GenBank/DDBJ databases">
        <authorList>
            <person name="Li J."/>
        </authorList>
    </citation>
    <scope>NUCLEOTIDE SEQUENCE [LARGE SCALE GENOMIC DNA]</scope>
    <source>
        <strain evidence="9 10">TKL69</strain>
    </source>
</reference>
<organism evidence="9 10">
    <name type="scientific">Radiobacillus deserti</name>
    <dbReference type="NCBI Taxonomy" id="2594883"/>
    <lineage>
        <taxon>Bacteria</taxon>
        <taxon>Bacillati</taxon>
        <taxon>Bacillota</taxon>
        <taxon>Bacilli</taxon>
        <taxon>Bacillales</taxon>
        <taxon>Bacillaceae</taxon>
        <taxon>Radiobacillus</taxon>
    </lineage>
</organism>
<keyword evidence="3 6" id="KW-0731">Sigma factor</keyword>
<evidence type="ECO:0000256" key="1">
    <source>
        <dbReference type="ARBA" id="ARBA00010641"/>
    </source>
</evidence>
<feature type="domain" description="RNA polymerase sigma factor 70 region 4 type 2" evidence="8">
    <location>
        <begin position="130"/>
        <end position="182"/>
    </location>
</feature>
<dbReference type="Pfam" id="PF04542">
    <property type="entry name" value="Sigma70_r2"/>
    <property type="match status" value="1"/>
</dbReference>
<keyword evidence="2 6" id="KW-0805">Transcription regulation</keyword>
<dbReference type="GO" id="GO:0006950">
    <property type="term" value="P:response to stress"/>
    <property type="evidence" value="ECO:0007669"/>
    <property type="project" value="UniProtKB-ARBA"/>
</dbReference>